<keyword evidence="2 3" id="KW-0456">Lyase</keyword>
<evidence type="ECO:0000256" key="1">
    <source>
        <dbReference type="ARBA" id="ARBA00022723"/>
    </source>
</evidence>
<gene>
    <name evidence="3" type="ORF">JOC86_000297</name>
</gene>
<dbReference type="EC" id="4.99.1.4" evidence="3"/>
<sequence>MKQAVLYICHGSRLSEACNEAISFIKRCQKRIASDIHEICFLEIASPSIEDGFSSCIEQGATRITIAPLLLLNAVHAKNDIPKEIQKCMIKYPNVQVTYGKPIGVHEKMVESIMERIHETTSIDPTTITVLIGRGSSDNEVEKDLGQIANMVQKKSEVQEVWTCFLTVGTPSFQEMLLKVSTMHNNKMVFIPYLLFTGLLMKEIKNKINQTTHPNLHLGRYLSYDSMVEDAYIDRVIEAINNRDNLFTFKIEGDNYAPFYN</sequence>
<dbReference type="GO" id="GO:0051266">
    <property type="term" value="F:sirohydrochlorin ferrochelatase activity"/>
    <property type="evidence" value="ECO:0007669"/>
    <property type="project" value="UniProtKB-EC"/>
</dbReference>
<dbReference type="Proteomes" id="UP001646157">
    <property type="component" value="Unassembled WGS sequence"/>
</dbReference>
<dbReference type="SUPFAM" id="SSF53800">
    <property type="entry name" value="Chelatase"/>
    <property type="match status" value="1"/>
</dbReference>
<organism evidence="3 4">
    <name type="scientific">Rossellomorea pakistanensis</name>
    <dbReference type="NCBI Taxonomy" id="992288"/>
    <lineage>
        <taxon>Bacteria</taxon>
        <taxon>Bacillati</taxon>
        <taxon>Bacillota</taxon>
        <taxon>Bacilli</taxon>
        <taxon>Bacillales</taxon>
        <taxon>Bacillaceae</taxon>
        <taxon>Rossellomorea</taxon>
    </lineage>
</organism>
<dbReference type="CDD" id="cd03414">
    <property type="entry name" value="CbiX_SirB_C"/>
    <property type="match status" value="1"/>
</dbReference>
<dbReference type="Pfam" id="PF01903">
    <property type="entry name" value="CbiX"/>
    <property type="match status" value="2"/>
</dbReference>
<dbReference type="CDD" id="cd03416">
    <property type="entry name" value="CbiX_SirB_N"/>
    <property type="match status" value="1"/>
</dbReference>
<keyword evidence="4" id="KW-1185">Reference proteome</keyword>
<evidence type="ECO:0000313" key="4">
    <source>
        <dbReference type="Proteomes" id="UP001646157"/>
    </source>
</evidence>
<name>A0ABS2N7C5_9BACI</name>
<dbReference type="PANTHER" id="PTHR33542:SF3">
    <property type="entry name" value="SIROHYDROCHLORIN FERROCHELATASE, CHLOROPLASTIC"/>
    <property type="match status" value="1"/>
</dbReference>
<accession>A0ABS2N7C5</accession>
<dbReference type="Gene3D" id="3.40.50.1400">
    <property type="match status" value="2"/>
</dbReference>
<dbReference type="EMBL" id="JAFBDZ010000001">
    <property type="protein sequence ID" value="MBM7583760.1"/>
    <property type="molecule type" value="Genomic_DNA"/>
</dbReference>
<dbReference type="PANTHER" id="PTHR33542">
    <property type="entry name" value="SIROHYDROCHLORIN FERROCHELATASE, CHLOROPLASTIC"/>
    <property type="match status" value="1"/>
</dbReference>
<evidence type="ECO:0000256" key="2">
    <source>
        <dbReference type="ARBA" id="ARBA00023239"/>
    </source>
</evidence>
<proteinExistence type="predicted"/>
<dbReference type="InterPro" id="IPR002762">
    <property type="entry name" value="CbiX-like"/>
</dbReference>
<dbReference type="RefSeq" id="WP_205167998.1">
    <property type="nucleotide sequence ID" value="NZ_JAFBDZ010000001.1"/>
</dbReference>
<protein>
    <submittedName>
        <fullName evidence="3">Sirohydrochlorin ferrochelatase</fullName>
        <ecNumber evidence="3">4.99.1.4</ecNumber>
    </submittedName>
</protein>
<comment type="caution">
    <text evidence="3">The sequence shown here is derived from an EMBL/GenBank/DDBJ whole genome shotgun (WGS) entry which is preliminary data.</text>
</comment>
<reference evidence="3 4" key="1">
    <citation type="submission" date="2021-01" db="EMBL/GenBank/DDBJ databases">
        <title>Genomic Encyclopedia of Type Strains, Phase IV (KMG-IV): sequencing the most valuable type-strain genomes for metagenomic binning, comparative biology and taxonomic classification.</title>
        <authorList>
            <person name="Goeker M."/>
        </authorList>
    </citation>
    <scope>NUCLEOTIDE SEQUENCE [LARGE SCALE GENOMIC DNA]</scope>
    <source>
        <strain evidence="3 4">DSM 24834</strain>
    </source>
</reference>
<dbReference type="InterPro" id="IPR050963">
    <property type="entry name" value="Sirohydro_Cobaltochel/CbiX"/>
</dbReference>
<evidence type="ECO:0000313" key="3">
    <source>
        <dbReference type="EMBL" id="MBM7583760.1"/>
    </source>
</evidence>
<keyword evidence="1" id="KW-0479">Metal-binding</keyword>